<feature type="transmembrane region" description="Helical" evidence="1">
    <location>
        <begin position="481"/>
        <end position="504"/>
    </location>
</feature>
<gene>
    <name evidence="2" type="ORF">LY89DRAFT_760740</name>
</gene>
<feature type="transmembrane region" description="Helical" evidence="1">
    <location>
        <begin position="450"/>
        <end position="469"/>
    </location>
</feature>
<keyword evidence="3" id="KW-1185">Reference proteome</keyword>
<dbReference type="PANTHER" id="PTHR35043:SF7">
    <property type="entry name" value="TRANSCRIPTION FACTOR DOMAIN-CONTAINING PROTEIN"/>
    <property type="match status" value="1"/>
</dbReference>
<proteinExistence type="predicted"/>
<organism evidence="2 3">
    <name type="scientific">Mollisia scopiformis</name>
    <name type="common">Conifer needle endophyte fungus</name>
    <name type="synonym">Phialocephala scopiformis</name>
    <dbReference type="NCBI Taxonomy" id="149040"/>
    <lineage>
        <taxon>Eukaryota</taxon>
        <taxon>Fungi</taxon>
        <taxon>Dikarya</taxon>
        <taxon>Ascomycota</taxon>
        <taxon>Pezizomycotina</taxon>
        <taxon>Leotiomycetes</taxon>
        <taxon>Helotiales</taxon>
        <taxon>Mollisiaceae</taxon>
        <taxon>Mollisia</taxon>
    </lineage>
</organism>
<dbReference type="GeneID" id="28831240"/>
<dbReference type="AlphaFoldDB" id="A0A132BC50"/>
<feature type="transmembrane region" description="Helical" evidence="1">
    <location>
        <begin position="28"/>
        <end position="46"/>
    </location>
</feature>
<keyword evidence="1" id="KW-1133">Transmembrane helix</keyword>
<feature type="transmembrane region" description="Helical" evidence="1">
    <location>
        <begin position="67"/>
        <end position="83"/>
    </location>
</feature>
<keyword evidence="1" id="KW-0812">Transmembrane</keyword>
<evidence type="ECO:0000313" key="2">
    <source>
        <dbReference type="EMBL" id="KUJ09966.1"/>
    </source>
</evidence>
<dbReference type="KEGG" id="psco:LY89DRAFT_760740"/>
<dbReference type="Proteomes" id="UP000070700">
    <property type="component" value="Unassembled WGS sequence"/>
</dbReference>
<dbReference type="RefSeq" id="XP_018064321.1">
    <property type="nucleotide sequence ID" value="XM_018221514.1"/>
</dbReference>
<sequence>MAPTYDPNGSSNLDTVGWVSDPNGRGTSSLIISCLLTLGLCVWSALHLNIPAKDASRREYWLRRAKWSLCGVLIPELVILLAWRQRTSAGRLTNEINKVFSDLEQQYTSSKDALNSRIRGAVQRKHPWTNVHSFYAGAGGFVIELEQSQGGFGFEPFLSGPHRLTLTAHGVLLLAECGLLPDFNESEIKDKSKQDSLAKALALLQASWMLLQTLGRVATHIPTSLLEVNTIGHIFCAFIVYLLWWNKPREIHEPTVLKGSWVDSITAYMYMSSRMSGTKIKSHLKPRSWVSPEISKCVYLDFGQALLSSRSSDSAQVIDTVESPTILDLQREPSVVVDGVDSQLSGAFEFRPFRRLDSQKTIRRKMKLGWTPEPNFDNATLRKARHRLAAAAVQSYPAVRARFNKMEFHPSNDASGTEIPTYEAIVEQMVDHSARNWPSDFLLPGLGGELMGMILWFGSMAYGGVHMAAWHQYFPTRIEQYMWRFSSLYIACSGLVWLLMNVLGATSPWAGAYWDRFIALQAVWVEYVIFGATATVCGIIYIFARAFLVVDAFVSLRQLPIQAYSTPQWSEVIPHL</sequence>
<evidence type="ECO:0000256" key="1">
    <source>
        <dbReference type="SAM" id="Phobius"/>
    </source>
</evidence>
<protein>
    <submittedName>
        <fullName evidence="2">Uncharacterized protein</fullName>
    </submittedName>
</protein>
<dbReference type="EMBL" id="KQ947430">
    <property type="protein sequence ID" value="KUJ09966.1"/>
    <property type="molecule type" value="Genomic_DNA"/>
</dbReference>
<feature type="transmembrane region" description="Helical" evidence="1">
    <location>
        <begin position="524"/>
        <end position="548"/>
    </location>
</feature>
<dbReference type="InParanoid" id="A0A132BC50"/>
<name>A0A132BC50_MOLSC</name>
<accession>A0A132BC50</accession>
<evidence type="ECO:0000313" key="3">
    <source>
        <dbReference type="Proteomes" id="UP000070700"/>
    </source>
</evidence>
<dbReference type="PANTHER" id="PTHR35043">
    <property type="entry name" value="TRANSCRIPTION FACTOR DOMAIN-CONTAINING PROTEIN"/>
    <property type="match status" value="1"/>
</dbReference>
<reference evidence="2 3" key="1">
    <citation type="submission" date="2015-10" db="EMBL/GenBank/DDBJ databases">
        <title>Full genome of DAOMC 229536 Phialocephala scopiformis, a fungal endophyte of spruce producing the potent anti-insectan compound rugulosin.</title>
        <authorList>
            <consortium name="DOE Joint Genome Institute"/>
            <person name="Walker A.K."/>
            <person name="Frasz S.L."/>
            <person name="Seifert K.A."/>
            <person name="Miller J.D."/>
            <person name="Mondo S.J."/>
            <person name="Labutti K."/>
            <person name="Lipzen A."/>
            <person name="Dockter R."/>
            <person name="Kennedy M."/>
            <person name="Grigoriev I.V."/>
            <person name="Spatafora J.W."/>
        </authorList>
    </citation>
    <scope>NUCLEOTIDE SEQUENCE [LARGE SCALE GENOMIC DNA]</scope>
    <source>
        <strain evidence="2 3">CBS 120377</strain>
    </source>
</reference>
<dbReference type="OrthoDB" id="9451547at2759"/>
<keyword evidence="1" id="KW-0472">Membrane</keyword>